<organism evidence="3 4">
    <name type="scientific">Tianweitania aestuarii</name>
    <dbReference type="NCBI Taxonomy" id="2814886"/>
    <lineage>
        <taxon>Bacteria</taxon>
        <taxon>Pseudomonadati</taxon>
        <taxon>Pseudomonadota</taxon>
        <taxon>Alphaproteobacteria</taxon>
        <taxon>Hyphomicrobiales</taxon>
        <taxon>Phyllobacteriaceae</taxon>
        <taxon>Tianweitania</taxon>
    </lineage>
</organism>
<evidence type="ECO:0000313" key="4">
    <source>
        <dbReference type="Proteomes" id="UP001297272"/>
    </source>
</evidence>
<comment type="caution">
    <text evidence="3">The sequence shown here is derived from an EMBL/GenBank/DDBJ whole genome shotgun (WGS) entry which is preliminary data.</text>
</comment>
<gene>
    <name evidence="3" type="ORF">JYU29_02205</name>
</gene>
<keyword evidence="2" id="KW-0732">Signal</keyword>
<reference evidence="3 4" key="1">
    <citation type="submission" date="2021-03" db="EMBL/GenBank/DDBJ databases">
        <title>Tianweitania aestuarii sp. nov., isolated from a tidal flat.</title>
        <authorList>
            <person name="Park S."/>
            <person name="Yoon J.-H."/>
        </authorList>
    </citation>
    <scope>NUCLEOTIDE SEQUENCE [LARGE SCALE GENOMIC DNA]</scope>
    <source>
        <strain evidence="3 4">BSSL-BM11</strain>
    </source>
</reference>
<feature type="compositionally biased region" description="Basic and acidic residues" evidence="1">
    <location>
        <begin position="153"/>
        <end position="164"/>
    </location>
</feature>
<proteinExistence type="predicted"/>
<protein>
    <recommendedName>
        <fullName evidence="5">DUF3035 domain-containing protein</fullName>
    </recommendedName>
</protein>
<dbReference type="PROSITE" id="PS51257">
    <property type="entry name" value="PROKAR_LIPOPROTEIN"/>
    <property type="match status" value="1"/>
</dbReference>
<feature type="compositionally biased region" description="Polar residues" evidence="1">
    <location>
        <begin position="71"/>
        <end position="85"/>
    </location>
</feature>
<dbReference type="RefSeq" id="WP_213983132.1">
    <property type="nucleotide sequence ID" value="NZ_JAFMNX010000001.1"/>
</dbReference>
<evidence type="ECO:0000256" key="2">
    <source>
        <dbReference type="SAM" id="SignalP"/>
    </source>
</evidence>
<evidence type="ECO:0000313" key="3">
    <source>
        <dbReference type="EMBL" id="MBS9719495.1"/>
    </source>
</evidence>
<feature type="chain" id="PRO_5045366762" description="DUF3035 domain-containing protein" evidence="2">
    <location>
        <begin position="23"/>
        <end position="226"/>
    </location>
</feature>
<keyword evidence="4" id="KW-1185">Reference proteome</keyword>
<feature type="region of interest" description="Disordered" evidence="1">
    <location>
        <begin position="64"/>
        <end position="226"/>
    </location>
</feature>
<name>A0ABS5RRS4_9HYPH</name>
<feature type="compositionally biased region" description="Basic and acidic residues" evidence="1">
    <location>
        <begin position="95"/>
        <end position="104"/>
    </location>
</feature>
<dbReference type="Proteomes" id="UP001297272">
    <property type="component" value="Unassembled WGS sequence"/>
</dbReference>
<accession>A0ABS5RRS4</accession>
<feature type="signal peptide" evidence="2">
    <location>
        <begin position="1"/>
        <end position="22"/>
    </location>
</feature>
<sequence>MTGFSARRAAIVAPVLFASALAAGCMSSPTYGTDKTANEQLVDDVSGMFALGLGEKREKIDYKPRPDLVRPTSNTLPAPQQSVASAENGAWPESPEQRRARIRADATANQNNPNYRPEVVPDVDPSARARQPVQVNARLAERPMNGLEPGARSQRDEVRRRVAEQRQGSPTSRKYLSEPPITYRQPAASAETNDIGEDEAVKERRAKAAARSAPGSGGAKSWIPWL</sequence>
<evidence type="ECO:0000256" key="1">
    <source>
        <dbReference type="SAM" id="MobiDB-lite"/>
    </source>
</evidence>
<dbReference type="EMBL" id="JAFMNX010000001">
    <property type="protein sequence ID" value="MBS9719495.1"/>
    <property type="molecule type" value="Genomic_DNA"/>
</dbReference>
<evidence type="ECO:0008006" key="5">
    <source>
        <dbReference type="Google" id="ProtNLM"/>
    </source>
</evidence>